<evidence type="ECO:0000313" key="3">
    <source>
        <dbReference type="Proteomes" id="UP001370490"/>
    </source>
</evidence>
<dbReference type="Proteomes" id="UP001370490">
    <property type="component" value="Unassembled WGS sequence"/>
</dbReference>
<evidence type="ECO:0000256" key="1">
    <source>
        <dbReference type="ARBA" id="ARBA00006974"/>
    </source>
</evidence>
<evidence type="ECO:0000313" key="2">
    <source>
        <dbReference type="EMBL" id="KAK6924632.1"/>
    </source>
</evidence>
<name>A0AAN8Z4M3_9MAGN</name>
<comment type="similarity">
    <text evidence="1">Belongs to the ARG7 family.</text>
</comment>
<comment type="caution">
    <text evidence="2">The sequence shown here is derived from an EMBL/GenBank/DDBJ whole genome shotgun (WGS) entry which is preliminary data.</text>
</comment>
<reference evidence="2 3" key="1">
    <citation type="submission" date="2023-12" db="EMBL/GenBank/DDBJ databases">
        <title>A high-quality genome assembly for Dillenia turbinata (Dilleniales).</title>
        <authorList>
            <person name="Chanderbali A."/>
        </authorList>
    </citation>
    <scope>NUCLEOTIDE SEQUENCE [LARGE SCALE GENOMIC DNA]</scope>
    <source>
        <strain evidence="2">LSX21</strain>
        <tissue evidence="2">Leaf</tissue>
    </source>
</reference>
<protein>
    <submittedName>
        <fullName evidence="2">Small auxin-up RNA</fullName>
    </submittedName>
</protein>
<dbReference type="EMBL" id="JBAMMX010000016">
    <property type="protein sequence ID" value="KAK6924632.1"/>
    <property type="molecule type" value="Genomic_DNA"/>
</dbReference>
<dbReference type="AlphaFoldDB" id="A0AAN8Z4M3"/>
<sequence>MLSRATHDGGQLYSLIEVSEIGMDKDSLKDTKKKSFLVKTWERCQSICANKTKAPPSKESTKGSQVKAKQRVAPEGCFTVYVGQGKQRFVIQTSFANHPLFQMLLEDAESEYGYNSQGPILLPCEVDLFYKVLAQMESEQQTKIRPRRCSLSQAYSPFRSLLSPSRRSNCNLDAATCRYSLLSPSRSLIKMN</sequence>
<dbReference type="Pfam" id="PF02519">
    <property type="entry name" value="Auxin_inducible"/>
    <property type="match status" value="1"/>
</dbReference>
<proteinExistence type="inferred from homology"/>
<dbReference type="PANTHER" id="PTHR31374:SF199">
    <property type="entry name" value="SMALL AUXIN-UP RNA-RELATED"/>
    <property type="match status" value="1"/>
</dbReference>
<gene>
    <name evidence="2" type="ORF">RJ641_008958</name>
</gene>
<keyword evidence="3" id="KW-1185">Reference proteome</keyword>
<dbReference type="PANTHER" id="PTHR31374">
    <property type="entry name" value="AUXIN-INDUCED PROTEIN-LIKE-RELATED"/>
    <property type="match status" value="1"/>
</dbReference>
<dbReference type="GO" id="GO:0009733">
    <property type="term" value="P:response to auxin"/>
    <property type="evidence" value="ECO:0007669"/>
    <property type="project" value="InterPro"/>
</dbReference>
<dbReference type="InterPro" id="IPR003676">
    <property type="entry name" value="SAUR_fam"/>
</dbReference>
<accession>A0AAN8Z4M3</accession>
<organism evidence="2 3">
    <name type="scientific">Dillenia turbinata</name>
    <dbReference type="NCBI Taxonomy" id="194707"/>
    <lineage>
        <taxon>Eukaryota</taxon>
        <taxon>Viridiplantae</taxon>
        <taxon>Streptophyta</taxon>
        <taxon>Embryophyta</taxon>
        <taxon>Tracheophyta</taxon>
        <taxon>Spermatophyta</taxon>
        <taxon>Magnoliopsida</taxon>
        <taxon>eudicotyledons</taxon>
        <taxon>Gunneridae</taxon>
        <taxon>Pentapetalae</taxon>
        <taxon>Dilleniales</taxon>
        <taxon>Dilleniaceae</taxon>
        <taxon>Dillenia</taxon>
    </lineage>
</organism>